<proteinExistence type="predicted"/>
<dbReference type="SMART" id="SM00530">
    <property type="entry name" value="HTH_XRE"/>
    <property type="match status" value="1"/>
</dbReference>
<accession>A0A3E0VXC2</accession>
<dbReference type="Pfam" id="PF13560">
    <property type="entry name" value="HTH_31"/>
    <property type="match status" value="1"/>
</dbReference>
<comment type="caution">
    <text evidence="2">The sequence shown here is derived from an EMBL/GenBank/DDBJ whole genome shotgun (WGS) entry which is preliminary data.</text>
</comment>
<sequence>MSSPNAGGLPDISSEKSAAMPLRFRNIEATPDDPVSAWGFEGMLAAIDRGYAHDWRKLVDAVATDPELRPVFDEATEAAESRSTVGLLELALSRATATPAELALERLREAYRGTRMTQAKLARELGTSRPRLNSYLAGRVTPSMDVLVAVEQIADRYRAPSEALNLVLV</sequence>
<dbReference type="InterPro" id="IPR001387">
    <property type="entry name" value="Cro/C1-type_HTH"/>
</dbReference>
<dbReference type="RefSeq" id="WP_147305360.1">
    <property type="nucleotide sequence ID" value="NZ_NBXB01000029.1"/>
</dbReference>
<dbReference type="PROSITE" id="PS50943">
    <property type="entry name" value="HTH_CROC1"/>
    <property type="match status" value="1"/>
</dbReference>
<dbReference type="SUPFAM" id="SSF47413">
    <property type="entry name" value="lambda repressor-like DNA-binding domains"/>
    <property type="match status" value="1"/>
</dbReference>
<dbReference type="CDD" id="cd00093">
    <property type="entry name" value="HTH_XRE"/>
    <property type="match status" value="1"/>
</dbReference>
<feature type="domain" description="HTH cro/C1-type" evidence="1">
    <location>
        <begin position="107"/>
        <end position="164"/>
    </location>
</feature>
<evidence type="ECO:0000313" key="2">
    <source>
        <dbReference type="EMBL" id="RFA14129.1"/>
    </source>
</evidence>
<dbReference type="Proteomes" id="UP000256541">
    <property type="component" value="Unassembled WGS sequence"/>
</dbReference>
<reference evidence="2 3" key="1">
    <citation type="submission" date="2017-04" db="EMBL/GenBank/DDBJ databases">
        <title>Comparative genome analysis of Subtercola boreus.</title>
        <authorList>
            <person name="Cho Y.-J."/>
            <person name="Cho A."/>
            <person name="Kim O.-S."/>
            <person name="Lee J.-I."/>
        </authorList>
    </citation>
    <scope>NUCLEOTIDE SEQUENCE [LARGE SCALE GENOMIC DNA]</scope>
    <source>
        <strain evidence="2 3">P27479</strain>
    </source>
</reference>
<dbReference type="Gene3D" id="1.10.260.40">
    <property type="entry name" value="lambda repressor-like DNA-binding domains"/>
    <property type="match status" value="1"/>
</dbReference>
<protein>
    <recommendedName>
        <fullName evidence="1">HTH cro/C1-type domain-containing protein</fullName>
    </recommendedName>
</protein>
<organism evidence="2 3">
    <name type="scientific">Subtercola boreus</name>
    <dbReference type="NCBI Taxonomy" id="120213"/>
    <lineage>
        <taxon>Bacteria</taxon>
        <taxon>Bacillati</taxon>
        <taxon>Actinomycetota</taxon>
        <taxon>Actinomycetes</taxon>
        <taxon>Micrococcales</taxon>
        <taxon>Microbacteriaceae</taxon>
        <taxon>Subtercola</taxon>
    </lineage>
</organism>
<name>A0A3E0VXC2_9MICO</name>
<dbReference type="InterPro" id="IPR010982">
    <property type="entry name" value="Lambda_DNA-bd_dom_sf"/>
</dbReference>
<dbReference type="OrthoDB" id="4409301at2"/>
<dbReference type="AlphaFoldDB" id="A0A3E0VXC2"/>
<evidence type="ECO:0000259" key="1">
    <source>
        <dbReference type="PROSITE" id="PS50943"/>
    </source>
</evidence>
<dbReference type="EMBL" id="NBXB01000029">
    <property type="protein sequence ID" value="RFA14129.1"/>
    <property type="molecule type" value="Genomic_DNA"/>
</dbReference>
<gene>
    <name evidence="2" type="ORF">B7R22_10995</name>
</gene>
<dbReference type="GO" id="GO:0003677">
    <property type="term" value="F:DNA binding"/>
    <property type="evidence" value="ECO:0007669"/>
    <property type="project" value="InterPro"/>
</dbReference>
<evidence type="ECO:0000313" key="3">
    <source>
        <dbReference type="Proteomes" id="UP000256541"/>
    </source>
</evidence>